<protein>
    <submittedName>
        <fullName evidence="1">Uncharacterized protein</fullName>
    </submittedName>
</protein>
<proteinExistence type="predicted"/>
<evidence type="ECO:0000313" key="2">
    <source>
        <dbReference type="Proteomes" id="UP000321805"/>
    </source>
</evidence>
<dbReference type="AlphaFoldDB" id="A0A5B8U821"/>
<dbReference type="KEGG" id="bsol:FSW04_16185"/>
<accession>A0A5B8U821</accession>
<reference evidence="1 2" key="1">
    <citation type="journal article" date="2018" name="J. Microbiol.">
        <title>Baekduia soli gen. nov., sp. nov., a novel bacterium isolated from the soil of Baekdu Mountain and proposal of a novel family name, Baekduiaceae fam. nov.</title>
        <authorList>
            <person name="An D.S."/>
            <person name="Siddiqi M.Z."/>
            <person name="Kim K.H."/>
            <person name="Yu H.S."/>
            <person name="Im W.T."/>
        </authorList>
    </citation>
    <scope>NUCLEOTIDE SEQUENCE [LARGE SCALE GENOMIC DNA]</scope>
    <source>
        <strain evidence="1 2">BR7-21</strain>
    </source>
</reference>
<name>A0A5B8U821_9ACTN</name>
<organism evidence="1 2">
    <name type="scientific">Baekduia soli</name>
    <dbReference type="NCBI Taxonomy" id="496014"/>
    <lineage>
        <taxon>Bacteria</taxon>
        <taxon>Bacillati</taxon>
        <taxon>Actinomycetota</taxon>
        <taxon>Thermoleophilia</taxon>
        <taxon>Solirubrobacterales</taxon>
        <taxon>Baekduiaceae</taxon>
        <taxon>Baekduia</taxon>
    </lineage>
</organism>
<dbReference type="RefSeq" id="WP_146921076.1">
    <property type="nucleotide sequence ID" value="NZ_CP042430.1"/>
</dbReference>
<keyword evidence="2" id="KW-1185">Reference proteome</keyword>
<gene>
    <name evidence="1" type="ORF">FSW04_16185</name>
</gene>
<dbReference type="Proteomes" id="UP000321805">
    <property type="component" value="Chromosome"/>
</dbReference>
<evidence type="ECO:0000313" key="1">
    <source>
        <dbReference type="EMBL" id="QEC48958.1"/>
    </source>
</evidence>
<dbReference type="EMBL" id="CP042430">
    <property type="protein sequence ID" value="QEC48958.1"/>
    <property type="molecule type" value="Genomic_DNA"/>
</dbReference>
<sequence>MRVLTADGQRRLAVLARQIPGARHHDLRRVAAVVMGLDEHDELRSLLIAGAYSEPAERAAAWQEICQALAAEGESGRAIDCLDLLVTVGGVLEAADNEGAL</sequence>